<proteinExistence type="predicted"/>
<sequence length="167" mass="18486">MRRKKTLPIVFTGFLGLLVVFIYLNPFAGNIAKNTRFEGYARSIGIKIKKKSPPLPNVASGQTHIPVIQSTYCWGSLGCADYADIETMLQGVTPITISPKEDIVISFDYKPAPNSLIVRQYVDGKSTRISLQDGYFHAPKEKGIYKYGISADFSKGDTSSAFVIEIR</sequence>
<name>A0ABS3W7S3_9BACL</name>
<keyword evidence="1" id="KW-1133">Transmembrane helix</keyword>
<feature type="transmembrane region" description="Helical" evidence="1">
    <location>
        <begin position="7"/>
        <end position="24"/>
    </location>
</feature>
<evidence type="ECO:0000256" key="1">
    <source>
        <dbReference type="SAM" id="Phobius"/>
    </source>
</evidence>
<protein>
    <submittedName>
        <fullName evidence="2">Uncharacterized protein</fullName>
    </submittedName>
</protein>
<comment type="caution">
    <text evidence="2">The sequence shown here is derived from an EMBL/GenBank/DDBJ whole genome shotgun (WGS) entry which is preliminary data.</text>
</comment>
<dbReference type="EMBL" id="JAGGDJ010000004">
    <property type="protein sequence ID" value="MBO7744362.1"/>
    <property type="molecule type" value="Genomic_DNA"/>
</dbReference>
<evidence type="ECO:0000313" key="2">
    <source>
        <dbReference type="EMBL" id="MBO7744362.1"/>
    </source>
</evidence>
<accession>A0ABS3W7S3</accession>
<gene>
    <name evidence="2" type="ORF">I8J29_09165</name>
</gene>
<dbReference type="Proteomes" id="UP000670947">
    <property type="component" value="Unassembled WGS sequence"/>
</dbReference>
<reference evidence="2 3" key="1">
    <citation type="submission" date="2021-03" db="EMBL/GenBank/DDBJ databases">
        <title>Paenibacillus artemisicola MWE-103 whole genome sequence.</title>
        <authorList>
            <person name="Ham Y.J."/>
        </authorList>
    </citation>
    <scope>NUCLEOTIDE SEQUENCE [LARGE SCALE GENOMIC DNA]</scope>
    <source>
        <strain evidence="2 3">MWE-103</strain>
    </source>
</reference>
<keyword evidence="1" id="KW-0472">Membrane</keyword>
<evidence type="ECO:0000313" key="3">
    <source>
        <dbReference type="Proteomes" id="UP000670947"/>
    </source>
</evidence>
<organism evidence="2 3">
    <name type="scientific">Paenibacillus artemisiicola</name>
    <dbReference type="NCBI Taxonomy" id="1172618"/>
    <lineage>
        <taxon>Bacteria</taxon>
        <taxon>Bacillati</taxon>
        <taxon>Bacillota</taxon>
        <taxon>Bacilli</taxon>
        <taxon>Bacillales</taxon>
        <taxon>Paenibacillaceae</taxon>
        <taxon>Paenibacillus</taxon>
    </lineage>
</organism>
<keyword evidence="1" id="KW-0812">Transmembrane</keyword>
<dbReference type="RefSeq" id="WP_208847313.1">
    <property type="nucleotide sequence ID" value="NZ_JAGGDJ010000004.1"/>
</dbReference>
<keyword evidence="3" id="KW-1185">Reference proteome</keyword>